<proteinExistence type="predicted"/>
<dbReference type="GO" id="GO:0008010">
    <property type="term" value="F:structural constituent of chitin-based larval cuticle"/>
    <property type="evidence" value="ECO:0007669"/>
    <property type="project" value="TreeGrafter"/>
</dbReference>
<dbReference type="GO" id="GO:0040003">
    <property type="term" value="P:chitin-based cuticle development"/>
    <property type="evidence" value="ECO:0007669"/>
    <property type="project" value="TreeGrafter"/>
</dbReference>
<name>A0AAV2PQB9_MEGNR</name>
<dbReference type="PANTHER" id="PTHR31927:SF2">
    <property type="entry name" value="FI07246P-RELATED"/>
    <property type="match status" value="1"/>
</dbReference>
<dbReference type="AlphaFoldDB" id="A0AAV2PQB9"/>
<evidence type="ECO:0000259" key="3">
    <source>
        <dbReference type="SMART" id="SM00690"/>
    </source>
</evidence>
<gene>
    <name evidence="4" type="ORF">MNOR_LOCUS3077</name>
</gene>
<feature type="compositionally biased region" description="Polar residues" evidence="1">
    <location>
        <begin position="294"/>
        <end position="309"/>
    </location>
</feature>
<sequence length="309" mass="31777">STSPHTMNCLILCPLLFTIALGAPQGYSLPAPSNPFRPINGGPGSRGGRFDNVIGGGFIGGAGGAFGGAGGAFGGAGSAFGGVNNGGFVVEDNGNSNGGVINDIRGTLSNEPCPEEQVRHVDGKCHTPEITRNVFVYAAPENAVDLGPAPELPSPRVEYNIVFVRTPEFIEGADPIVVPPPQKKTLVYVLSKKQILGGQQIIEVPSGSVQNPEVFYVNYRDGENPELPGGINLQDALSAAADAPTIIGGDFTEVVGVDRESNSDGGITVTDIGNVNGGVSGIIGGGFRNPILSRPSSRPSNLYSSPQRV</sequence>
<evidence type="ECO:0000313" key="5">
    <source>
        <dbReference type="Proteomes" id="UP001497623"/>
    </source>
</evidence>
<protein>
    <recommendedName>
        <fullName evidence="3">DUF243 domain-containing protein</fullName>
    </recommendedName>
</protein>
<dbReference type="PANTHER" id="PTHR31927">
    <property type="entry name" value="FI07246P-RELATED-RELATED"/>
    <property type="match status" value="1"/>
</dbReference>
<evidence type="ECO:0000256" key="1">
    <source>
        <dbReference type="SAM" id="MobiDB-lite"/>
    </source>
</evidence>
<organism evidence="4 5">
    <name type="scientific">Meganyctiphanes norvegica</name>
    <name type="common">Northern krill</name>
    <name type="synonym">Thysanopoda norvegica</name>
    <dbReference type="NCBI Taxonomy" id="48144"/>
    <lineage>
        <taxon>Eukaryota</taxon>
        <taxon>Metazoa</taxon>
        <taxon>Ecdysozoa</taxon>
        <taxon>Arthropoda</taxon>
        <taxon>Crustacea</taxon>
        <taxon>Multicrustacea</taxon>
        <taxon>Malacostraca</taxon>
        <taxon>Eumalacostraca</taxon>
        <taxon>Eucarida</taxon>
        <taxon>Euphausiacea</taxon>
        <taxon>Euphausiidae</taxon>
        <taxon>Meganyctiphanes</taxon>
    </lineage>
</organism>
<feature type="non-terminal residue" evidence="4">
    <location>
        <position position="1"/>
    </location>
</feature>
<keyword evidence="5" id="KW-1185">Reference proteome</keyword>
<feature type="region of interest" description="Disordered" evidence="1">
    <location>
        <begin position="290"/>
        <end position="309"/>
    </location>
</feature>
<feature type="signal peptide" evidence="2">
    <location>
        <begin position="1"/>
        <end position="22"/>
    </location>
</feature>
<feature type="chain" id="PRO_5043920769" description="DUF243 domain-containing protein" evidence="2">
    <location>
        <begin position="23"/>
        <end position="309"/>
    </location>
</feature>
<reference evidence="4 5" key="1">
    <citation type="submission" date="2024-05" db="EMBL/GenBank/DDBJ databases">
        <authorList>
            <person name="Wallberg A."/>
        </authorList>
    </citation>
    <scope>NUCLEOTIDE SEQUENCE [LARGE SCALE GENOMIC DNA]</scope>
</reference>
<comment type="caution">
    <text evidence="4">The sequence shown here is derived from an EMBL/GenBank/DDBJ whole genome shotgun (WGS) entry which is preliminary data.</text>
</comment>
<keyword evidence="2" id="KW-0732">Signal</keyword>
<accession>A0AAV2PQB9</accession>
<evidence type="ECO:0000313" key="4">
    <source>
        <dbReference type="EMBL" id="CAL4063111.1"/>
    </source>
</evidence>
<feature type="domain" description="DUF243" evidence="3">
    <location>
        <begin position="128"/>
        <end position="222"/>
    </location>
</feature>
<dbReference type="Pfam" id="PF03103">
    <property type="entry name" value="DUF243"/>
    <property type="match status" value="1"/>
</dbReference>
<dbReference type="GO" id="GO:0062129">
    <property type="term" value="C:chitin-based extracellular matrix"/>
    <property type="evidence" value="ECO:0007669"/>
    <property type="project" value="TreeGrafter"/>
</dbReference>
<evidence type="ECO:0000256" key="2">
    <source>
        <dbReference type="SAM" id="SignalP"/>
    </source>
</evidence>
<dbReference type="InterPro" id="IPR004145">
    <property type="entry name" value="DUF243"/>
</dbReference>
<dbReference type="SMART" id="SM00690">
    <property type="entry name" value="DM5"/>
    <property type="match status" value="1"/>
</dbReference>
<dbReference type="EMBL" id="CAXKWB010001010">
    <property type="protein sequence ID" value="CAL4063111.1"/>
    <property type="molecule type" value="Genomic_DNA"/>
</dbReference>
<dbReference type="Proteomes" id="UP001497623">
    <property type="component" value="Unassembled WGS sequence"/>
</dbReference>